<dbReference type="Proteomes" id="UP000799755">
    <property type="component" value="Unassembled WGS sequence"/>
</dbReference>
<protein>
    <submittedName>
        <fullName evidence="1">Short chain type dehydrogenase</fullName>
    </submittedName>
</protein>
<evidence type="ECO:0000313" key="2">
    <source>
        <dbReference type="Proteomes" id="UP000799755"/>
    </source>
</evidence>
<organism evidence="1 2">
    <name type="scientific">Lindgomyces ingoldianus</name>
    <dbReference type="NCBI Taxonomy" id="673940"/>
    <lineage>
        <taxon>Eukaryota</taxon>
        <taxon>Fungi</taxon>
        <taxon>Dikarya</taxon>
        <taxon>Ascomycota</taxon>
        <taxon>Pezizomycotina</taxon>
        <taxon>Dothideomycetes</taxon>
        <taxon>Pleosporomycetidae</taxon>
        <taxon>Pleosporales</taxon>
        <taxon>Lindgomycetaceae</taxon>
        <taxon>Lindgomyces</taxon>
    </lineage>
</organism>
<evidence type="ECO:0000313" key="1">
    <source>
        <dbReference type="EMBL" id="KAF2472935.1"/>
    </source>
</evidence>
<dbReference type="EMBL" id="MU003501">
    <property type="protein sequence ID" value="KAF2472935.1"/>
    <property type="molecule type" value="Genomic_DNA"/>
</dbReference>
<accession>A0ACB6R1H4</accession>
<name>A0ACB6R1H4_9PLEO</name>
<reference evidence="1" key="1">
    <citation type="journal article" date="2020" name="Stud. Mycol.">
        <title>101 Dothideomycetes genomes: a test case for predicting lifestyles and emergence of pathogens.</title>
        <authorList>
            <person name="Haridas S."/>
            <person name="Albert R."/>
            <person name="Binder M."/>
            <person name="Bloem J."/>
            <person name="Labutti K."/>
            <person name="Salamov A."/>
            <person name="Andreopoulos B."/>
            <person name="Baker S."/>
            <person name="Barry K."/>
            <person name="Bills G."/>
            <person name="Bluhm B."/>
            <person name="Cannon C."/>
            <person name="Castanera R."/>
            <person name="Culley D."/>
            <person name="Daum C."/>
            <person name="Ezra D."/>
            <person name="Gonzalez J."/>
            <person name="Henrissat B."/>
            <person name="Kuo A."/>
            <person name="Liang C."/>
            <person name="Lipzen A."/>
            <person name="Lutzoni F."/>
            <person name="Magnuson J."/>
            <person name="Mondo S."/>
            <person name="Nolan M."/>
            <person name="Ohm R."/>
            <person name="Pangilinan J."/>
            <person name="Park H.-J."/>
            <person name="Ramirez L."/>
            <person name="Alfaro M."/>
            <person name="Sun H."/>
            <person name="Tritt A."/>
            <person name="Yoshinaga Y."/>
            <person name="Zwiers L.-H."/>
            <person name="Turgeon B."/>
            <person name="Goodwin S."/>
            <person name="Spatafora J."/>
            <person name="Crous P."/>
            <person name="Grigoriev I."/>
        </authorList>
    </citation>
    <scope>NUCLEOTIDE SEQUENCE</scope>
    <source>
        <strain evidence="1">ATCC 200398</strain>
    </source>
</reference>
<keyword evidence="2" id="KW-1185">Reference proteome</keyword>
<sequence>MSRLQSKTAIITGSSSGLGRAIALLFARHGANIVCSDLREQPRGEMPEASSLTTMEELSKMGARAIFITCDTSNANEVQELVGRTVREFGRLDIIVNNAGIALEPQNPSPVWDYPEDWFDKTLAVNLKGVFLGCKYASKQMMGQDPGPNGDRGWIINLASVLGLGGTPKSAGYTSSKHGVMGLTKSAAWDCAPHRIHVNAICPGYTASSMTKTIFDQPDVKSQIEAMHPFRGLGEPEDIARAALFLASEDSSWITGIGLPVDGGYGSM</sequence>
<gene>
    <name evidence="1" type="ORF">BDR25DRAFT_341719</name>
</gene>
<proteinExistence type="predicted"/>
<comment type="caution">
    <text evidence="1">The sequence shown here is derived from an EMBL/GenBank/DDBJ whole genome shotgun (WGS) entry which is preliminary data.</text>
</comment>